<evidence type="ECO:0000313" key="2">
    <source>
        <dbReference type="Proteomes" id="UP001597261"/>
    </source>
</evidence>
<reference evidence="2" key="1">
    <citation type="journal article" date="2019" name="Int. J. Syst. Evol. Microbiol.">
        <title>The Global Catalogue of Microorganisms (GCM) 10K type strain sequencing project: providing services to taxonomists for standard genome sequencing and annotation.</title>
        <authorList>
            <consortium name="The Broad Institute Genomics Platform"/>
            <consortium name="The Broad Institute Genome Sequencing Center for Infectious Disease"/>
            <person name="Wu L."/>
            <person name="Ma J."/>
        </authorList>
    </citation>
    <scope>NUCLEOTIDE SEQUENCE [LARGE SCALE GENOMIC DNA]</scope>
    <source>
        <strain evidence="2">CGMCC 1.12470</strain>
    </source>
</reference>
<name>A0ABW4IRJ1_9ACTN</name>
<evidence type="ECO:0000313" key="1">
    <source>
        <dbReference type="EMBL" id="MFD1659183.1"/>
    </source>
</evidence>
<dbReference type="InterPro" id="IPR011518">
    <property type="entry name" value="Transposase_36"/>
</dbReference>
<organism evidence="1 2">
    <name type="scientific">Streptomyces caeni</name>
    <dbReference type="NCBI Taxonomy" id="2307231"/>
    <lineage>
        <taxon>Bacteria</taxon>
        <taxon>Bacillati</taxon>
        <taxon>Actinomycetota</taxon>
        <taxon>Actinomycetes</taxon>
        <taxon>Kitasatosporales</taxon>
        <taxon>Streptomycetaceae</taxon>
        <taxon>Streptomyces</taxon>
    </lineage>
</organism>
<dbReference type="EMBL" id="JBHUDX010000030">
    <property type="protein sequence ID" value="MFD1659183.1"/>
    <property type="molecule type" value="Genomic_DNA"/>
</dbReference>
<comment type="caution">
    <text evidence="1">The sequence shown here is derived from an EMBL/GenBank/DDBJ whole genome shotgun (WGS) entry which is preliminary data.</text>
</comment>
<accession>A0ABW4IRJ1</accession>
<dbReference type="Proteomes" id="UP001597261">
    <property type="component" value="Unassembled WGS sequence"/>
</dbReference>
<sequence>MWAPPGTPVKVLDHDFPSQAVGTAIPYGIYDLGRNTGFVVVGTDHDTAAFAALRRRWQEEGRHAYRLRAAC</sequence>
<proteinExistence type="predicted"/>
<gene>
    <name evidence="1" type="ORF">ACFSL4_13465</name>
</gene>
<protein>
    <submittedName>
        <fullName evidence="1">Uncharacterized protein</fullName>
    </submittedName>
</protein>
<dbReference type="RefSeq" id="WP_381082058.1">
    <property type="nucleotide sequence ID" value="NZ_JBHUDX010000030.1"/>
</dbReference>
<dbReference type="Pfam" id="PF07592">
    <property type="entry name" value="DDE_Tnp_ISAZ013"/>
    <property type="match status" value="1"/>
</dbReference>
<keyword evidence="2" id="KW-1185">Reference proteome</keyword>